<evidence type="ECO:0000256" key="1">
    <source>
        <dbReference type="SAM" id="MobiDB-lite"/>
    </source>
</evidence>
<sequence length="547" mass="59146">MNRRGPRPAHPPACPVTGTAAAPASRPPRGPEGRRRPAGRPARRPGGRDRRHARPPRARTSRRPVHPCRRRIRRPASRRRSRHRIRRSPRREGLPRIRRHPAARAGPAGRGGSSQGPGHRRPTCPASHPAPDPPPAPARPPGGPGRGPPGGLLLFLWLPRAGLRRPAACLAPPQRQDQLQQVLPHGLPEPGNQLQGLHLPQGAGRTAARPAAGGAIAARSHRPWAGPGGGPGPVPHLTGSPVVQRGSRPGPPHLVRRRGRQAGQHLGHPVAAGDGRCRLRHLVELRPEQGRGLEHRQARLPGQLGQARPYFRFLHGDDGRGHGLGPMAQDPLGLLLGPGYRLPDRRRQSMAVHQGCGGDHHHPGQRGLPPGGPFDQQHDHPVGGQPHPGRRVHQGHGLVGQRLDTPHRRPRVGHQTHPGGIQIDRHVAGRLGRRGRHQETAEDGHQQGRGSRPGHGRAPEGAPAQLLQVDFLTHIPAATAQGYPEELATLPQDDGAVPVDLQHDRLGPHGPVRLPRPVRPEETGLRYSLRKGPFRFRGVRRKTAPAP</sequence>
<dbReference type="AlphaFoldDB" id="E6SIX1"/>
<keyword evidence="3" id="KW-1185">Reference proteome</keyword>
<feature type="region of interest" description="Disordered" evidence="1">
    <location>
        <begin position="353"/>
        <end position="461"/>
    </location>
</feature>
<feature type="compositionally biased region" description="Basic and acidic residues" evidence="1">
    <location>
        <begin position="437"/>
        <end position="446"/>
    </location>
</feature>
<evidence type="ECO:0000313" key="3">
    <source>
        <dbReference type="Proteomes" id="UP000008915"/>
    </source>
</evidence>
<name>E6SIX1_THEM7</name>
<dbReference type="Proteomes" id="UP000008915">
    <property type="component" value="Chromosome"/>
</dbReference>
<reference evidence="3" key="2">
    <citation type="journal article" date="2010" name="Stand. Genomic Sci.">
        <title>Complete genome sequence of Thermaerobacter marianensis type strain (7p75aT).</title>
        <authorList>
            <person name="Han C."/>
            <person name="Gu W."/>
            <person name="Zhang X."/>
            <person name="Lapidus A."/>
            <person name="Nolan M."/>
            <person name="Copeland A."/>
            <person name="Lucas S."/>
            <person name="Glavina Del Rio T."/>
            <person name="Tice H."/>
            <person name="Cheng J."/>
            <person name="Tapia R."/>
            <person name="Goodwin L."/>
            <person name="Pitluck S."/>
            <person name="Pagani I."/>
            <person name="Ivanova N."/>
            <person name="Mavromatis K."/>
            <person name="Mikhailova N."/>
            <person name="Pati A."/>
            <person name="Chen A."/>
            <person name="Palaniappan K."/>
            <person name="Land M."/>
            <person name="Hauser L."/>
            <person name="Chang Y."/>
            <person name="Jeffries C."/>
            <person name="Schneider S."/>
            <person name="Rohde M."/>
            <person name="Goker M."/>
            <person name="Pukall R."/>
            <person name="Woyke T."/>
            <person name="Bristow J."/>
            <person name="Eisen J."/>
            <person name="Markowitz V."/>
            <person name="Hugenholtz P."/>
            <person name="Kyrpides N."/>
            <person name="Klenk H."/>
            <person name="Detter J."/>
        </authorList>
    </citation>
    <scope>NUCLEOTIDE SEQUENCE [LARGE SCALE GENOMIC DNA]</scope>
    <source>
        <strain evidence="3">ATCC 700841 / DSM 12885 / JCM 10246 / 7p75a</strain>
    </source>
</reference>
<reference evidence="2 3" key="1">
    <citation type="journal article" date="2010" name="Stand. Genomic Sci.">
        <title>Complete genome sequence of Thermaerobacter marianensis type strain (7p75a).</title>
        <authorList>
            <person name="Han C."/>
            <person name="Gu W."/>
            <person name="Zhang X."/>
            <person name="Lapidus A."/>
            <person name="Nolan M."/>
            <person name="Copeland A."/>
            <person name="Lucas S."/>
            <person name="Del Rio T.G."/>
            <person name="Tice H."/>
            <person name="Cheng J.F."/>
            <person name="Tapia R."/>
            <person name="Goodwin L."/>
            <person name="Pitluck S."/>
            <person name="Pagani I."/>
            <person name="Ivanova N."/>
            <person name="Mavromatis K."/>
            <person name="Mikhailova N."/>
            <person name="Pati A."/>
            <person name="Chen A."/>
            <person name="Palaniappan K."/>
            <person name="Land M."/>
            <person name="Hauser L."/>
            <person name="Chang Y.J."/>
            <person name="Jeffries C.D."/>
            <person name="Schneider S."/>
            <person name="Rohde M."/>
            <person name="Goker M."/>
            <person name="Pukall R."/>
            <person name="Woyke T."/>
            <person name="Bristow J."/>
            <person name="Eisen J.A."/>
            <person name="Markowitz V."/>
            <person name="Hugenholtz P."/>
            <person name="Kyrpides N.C."/>
            <person name="Klenk H.P."/>
            <person name="Detter J.C."/>
        </authorList>
    </citation>
    <scope>NUCLEOTIDE SEQUENCE [LARGE SCALE GENOMIC DNA]</scope>
    <source>
        <strain evidence="3">ATCC 700841 / DSM 12885 / JCM 10246 / 7p75a</strain>
    </source>
</reference>
<dbReference type="KEGG" id="tmr:Tmar_0852"/>
<feature type="compositionally biased region" description="Pro residues" evidence="1">
    <location>
        <begin position="128"/>
        <end position="147"/>
    </location>
</feature>
<dbReference type="EMBL" id="CP002344">
    <property type="protein sequence ID" value="ADU50966.1"/>
    <property type="molecule type" value="Genomic_DNA"/>
</dbReference>
<feature type="region of interest" description="Disordered" evidence="1">
    <location>
        <begin position="222"/>
        <end position="250"/>
    </location>
</feature>
<feature type="region of interest" description="Disordered" evidence="1">
    <location>
        <begin position="1"/>
        <end position="151"/>
    </location>
</feature>
<protein>
    <submittedName>
        <fullName evidence="2">Uncharacterized protein</fullName>
    </submittedName>
</protein>
<organism evidence="2 3">
    <name type="scientific">Thermaerobacter marianensis (strain ATCC 700841 / DSM 12885 / JCM 10246 / 7p75a)</name>
    <dbReference type="NCBI Taxonomy" id="644966"/>
    <lineage>
        <taxon>Bacteria</taxon>
        <taxon>Bacillati</taxon>
        <taxon>Bacillota</taxon>
        <taxon>Clostridia</taxon>
        <taxon>Eubacteriales</taxon>
        <taxon>Clostridiales Family XVII. Incertae Sedis</taxon>
        <taxon>Thermaerobacter</taxon>
    </lineage>
</organism>
<feature type="compositionally biased region" description="Basic residues" evidence="1">
    <location>
        <begin position="36"/>
        <end position="89"/>
    </location>
</feature>
<evidence type="ECO:0000313" key="2">
    <source>
        <dbReference type="EMBL" id="ADU50966.1"/>
    </source>
</evidence>
<proteinExistence type="predicted"/>
<dbReference type="HOGENOM" id="CLU_497746_0_0_9"/>
<accession>E6SIX1</accession>
<gene>
    <name evidence="2" type="ordered locus">Tmar_0852</name>
</gene>